<keyword evidence="1" id="KW-0001">2Fe-2S</keyword>
<feature type="domain" description="Rieske" evidence="5">
    <location>
        <begin position="1"/>
        <end position="101"/>
    </location>
</feature>
<keyword evidence="3" id="KW-0408">Iron</keyword>
<evidence type="ECO:0000259" key="5">
    <source>
        <dbReference type="PROSITE" id="PS51296"/>
    </source>
</evidence>
<reference evidence="6 7" key="1">
    <citation type="submission" date="2016-08" db="EMBL/GenBank/DDBJ databases">
        <authorList>
            <person name="Seilhamer J.J."/>
        </authorList>
    </citation>
    <scope>NUCLEOTIDE SEQUENCE [LARGE SCALE GENOMIC DNA]</scope>
    <source>
        <strain evidence="6 7">PH27A</strain>
    </source>
</reference>
<sequence>MPIPTLGEKRPAATTLEIDGHAIILVRLKHHWRAYLNQCPHRGIPLDWTPGQVLDQSGQLLLCAMHGALFHPENGHCLAGPCQGKALVAIDIEVTQNRLWLSLPSPERSA</sequence>
<dbReference type="PANTHER" id="PTHR40261">
    <property type="match status" value="1"/>
</dbReference>
<name>A0A1E2VEX2_9GAMM</name>
<dbReference type="AlphaFoldDB" id="A0A1E2VEX2"/>
<dbReference type="PANTHER" id="PTHR40261:SF1">
    <property type="entry name" value="RIESKE DOMAIN-CONTAINING PROTEIN"/>
    <property type="match status" value="1"/>
</dbReference>
<proteinExistence type="predicted"/>
<dbReference type="SUPFAM" id="SSF50022">
    <property type="entry name" value="ISP domain"/>
    <property type="match status" value="1"/>
</dbReference>
<dbReference type="InterPro" id="IPR036922">
    <property type="entry name" value="Rieske_2Fe-2S_sf"/>
</dbReference>
<dbReference type="PROSITE" id="PS51296">
    <property type="entry name" value="RIESKE"/>
    <property type="match status" value="1"/>
</dbReference>
<protein>
    <recommendedName>
        <fullName evidence="5">Rieske domain-containing protein</fullName>
    </recommendedName>
</protein>
<keyword evidence="2" id="KW-0479">Metal-binding</keyword>
<evidence type="ECO:0000256" key="2">
    <source>
        <dbReference type="ARBA" id="ARBA00022723"/>
    </source>
</evidence>
<keyword evidence="7" id="KW-1185">Reference proteome</keyword>
<dbReference type="GO" id="GO:0051537">
    <property type="term" value="F:2 iron, 2 sulfur cluster binding"/>
    <property type="evidence" value="ECO:0007669"/>
    <property type="project" value="UniProtKB-KW"/>
</dbReference>
<evidence type="ECO:0000256" key="3">
    <source>
        <dbReference type="ARBA" id="ARBA00023004"/>
    </source>
</evidence>
<dbReference type="GO" id="GO:0046872">
    <property type="term" value="F:metal ion binding"/>
    <property type="evidence" value="ECO:0007669"/>
    <property type="project" value="UniProtKB-KW"/>
</dbReference>
<evidence type="ECO:0000256" key="1">
    <source>
        <dbReference type="ARBA" id="ARBA00022714"/>
    </source>
</evidence>
<accession>A0A1E2VEX2</accession>
<dbReference type="CDD" id="cd03467">
    <property type="entry name" value="Rieske"/>
    <property type="match status" value="1"/>
</dbReference>
<evidence type="ECO:0000313" key="7">
    <source>
        <dbReference type="Proteomes" id="UP000094291"/>
    </source>
</evidence>
<gene>
    <name evidence="6" type="ORF">BFW38_15245</name>
</gene>
<dbReference type="Proteomes" id="UP000094291">
    <property type="component" value="Unassembled WGS sequence"/>
</dbReference>
<comment type="caution">
    <text evidence="6">The sequence shown here is derived from an EMBL/GenBank/DDBJ whole genome shotgun (WGS) entry which is preliminary data.</text>
</comment>
<keyword evidence="4" id="KW-0411">Iron-sulfur</keyword>
<dbReference type="Gene3D" id="2.102.10.10">
    <property type="entry name" value="Rieske [2Fe-2S] iron-sulphur domain"/>
    <property type="match status" value="1"/>
</dbReference>
<dbReference type="Pfam" id="PF00355">
    <property type="entry name" value="Rieske"/>
    <property type="match status" value="1"/>
</dbReference>
<organism evidence="6 7">
    <name type="scientific">Terasakiispira papahanaumokuakeensis</name>
    <dbReference type="NCBI Taxonomy" id="197479"/>
    <lineage>
        <taxon>Bacteria</taxon>
        <taxon>Pseudomonadati</taxon>
        <taxon>Pseudomonadota</taxon>
        <taxon>Gammaproteobacteria</taxon>
        <taxon>Oceanospirillales</taxon>
        <taxon>Terasakiispira</taxon>
    </lineage>
</organism>
<dbReference type="STRING" id="197479.BFW38_15245"/>
<evidence type="ECO:0000256" key="4">
    <source>
        <dbReference type="ARBA" id="ARBA00023014"/>
    </source>
</evidence>
<dbReference type="EMBL" id="MDTQ01000001">
    <property type="protein sequence ID" value="ODC05513.1"/>
    <property type="molecule type" value="Genomic_DNA"/>
</dbReference>
<evidence type="ECO:0000313" key="6">
    <source>
        <dbReference type="EMBL" id="ODC05513.1"/>
    </source>
</evidence>
<dbReference type="InterPro" id="IPR017941">
    <property type="entry name" value="Rieske_2Fe-2S"/>
</dbReference>